<feature type="compositionally biased region" description="Polar residues" evidence="1">
    <location>
        <begin position="563"/>
        <end position="580"/>
    </location>
</feature>
<evidence type="ECO:0000256" key="1">
    <source>
        <dbReference type="SAM" id="MobiDB-lite"/>
    </source>
</evidence>
<feature type="region of interest" description="Disordered" evidence="1">
    <location>
        <begin position="241"/>
        <end position="703"/>
    </location>
</feature>
<feature type="compositionally biased region" description="Polar residues" evidence="1">
    <location>
        <begin position="1"/>
        <end position="12"/>
    </location>
</feature>
<protein>
    <submittedName>
        <fullName evidence="2">RING finger domain protein</fullName>
    </submittedName>
</protein>
<organism evidence="2 3">
    <name type="scientific">Marssonina brunnea f. sp. multigermtubi (strain MB_m1)</name>
    <name type="common">Marssonina leaf spot fungus</name>
    <dbReference type="NCBI Taxonomy" id="1072389"/>
    <lineage>
        <taxon>Eukaryota</taxon>
        <taxon>Fungi</taxon>
        <taxon>Dikarya</taxon>
        <taxon>Ascomycota</taxon>
        <taxon>Pezizomycotina</taxon>
        <taxon>Leotiomycetes</taxon>
        <taxon>Helotiales</taxon>
        <taxon>Drepanopezizaceae</taxon>
        <taxon>Drepanopeziza</taxon>
    </lineage>
</organism>
<dbReference type="STRING" id="1072389.K1WRF7"/>
<keyword evidence="3" id="KW-1185">Reference proteome</keyword>
<dbReference type="eggNOG" id="KOG2177">
    <property type="taxonomic scope" value="Eukaryota"/>
</dbReference>
<sequence length="703" mass="78106">MAPSTTAPNQLTAGRRLGGDSSSREATPAMARSNASALISKSRSDAQLATSFKTDLTEIRSLVTCTVCDLLLYEPWTLGCGHTYCYSIKQMVDQVFTKRLELMPADESIEQHAEKRAEEIAIVENDKGSPNGIFRGLFKERGRLMRDDGDGVMRCPECHHEYLGGPVCTVCGFEVDEEEGFSDASDYDHDLIDDLEQDLDAELGAEFDHMHDHHRYGRPRALLDLAANFHPDPHMHHYIHEHHHRHGGSIDGYSDSMDGSFPESDSDEDGGSLQDFVVQDDVELGPGQTSGLGRNGAADPPINLISDDDDSDDEGGAINNHRQRRDRARISETPDSPYSPYSPQYGDPNSAHLAPDEYGSHSPGPHTVTDTSTYGSEAGDMNQADLLRTAGWSPLQQEPDSDEEGSINPYPRRRSRYEDEDEDDDDDDDDSVDSGTNTETVEDGPVDDEDDRSRDSLSQTPVVNDGYEARIQAGTNFHAGNLCEHRDTEDDSQEGQSVMDYDGDTDMSRMSPVSPRENRSVSANPYFRGATPDYGYQTPLARDMSVSTNESSEMSEHGGLAANRSNFRGQNLGPASNMQNRDAESSDSSIRRPPRRQRRRPQSNIRVQQQYEPALGMIFGEHQALRGTGSSDNPISFDDEEEEEPEEARNIEPSSSRRSMTAYRNMPARRVDPLRSSHSPSSTRIISSSQRNTRLPRQYDRRG</sequence>
<feature type="compositionally biased region" description="Acidic residues" evidence="1">
    <location>
        <begin position="637"/>
        <end position="646"/>
    </location>
</feature>
<evidence type="ECO:0000313" key="2">
    <source>
        <dbReference type="EMBL" id="EKD15611.1"/>
    </source>
</evidence>
<dbReference type="Gene3D" id="3.30.40.10">
    <property type="entry name" value="Zinc/RING finger domain, C3HC4 (zinc finger)"/>
    <property type="match status" value="1"/>
</dbReference>
<proteinExistence type="predicted"/>
<evidence type="ECO:0000313" key="3">
    <source>
        <dbReference type="Proteomes" id="UP000006753"/>
    </source>
</evidence>
<feature type="region of interest" description="Disordered" evidence="1">
    <location>
        <begin position="1"/>
        <end position="31"/>
    </location>
</feature>
<name>K1WRF7_MARBU</name>
<dbReference type="AlphaFoldDB" id="K1WRF7"/>
<dbReference type="InterPro" id="IPR013083">
    <property type="entry name" value="Znf_RING/FYVE/PHD"/>
</dbReference>
<dbReference type="OMA" id="WSPLDEG"/>
<feature type="compositionally biased region" description="Acidic residues" evidence="1">
    <location>
        <begin position="418"/>
        <end position="432"/>
    </location>
</feature>
<dbReference type="EMBL" id="JH921441">
    <property type="protein sequence ID" value="EKD15611.1"/>
    <property type="molecule type" value="Genomic_DNA"/>
</dbReference>
<dbReference type="OrthoDB" id="6105938at2759"/>
<accession>K1WRF7</accession>
<feature type="compositionally biased region" description="Acidic residues" evidence="1">
    <location>
        <begin position="440"/>
        <end position="450"/>
    </location>
</feature>
<dbReference type="KEGG" id="mbe:MBM_06239"/>
<dbReference type="HOGENOM" id="CLU_460020_0_0_1"/>
<feature type="compositionally biased region" description="Low complexity" evidence="1">
    <location>
        <begin position="336"/>
        <end position="345"/>
    </location>
</feature>
<feature type="compositionally biased region" description="Low complexity" evidence="1">
    <location>
        <begin position="676"/>
        <end position="689"/>
    </location>
</feature>
<reference evidence="2 3" key="1">
    <citation type="journal article" date="2012" name="BMC Genomics">
        <title>Sequencing the genome of Marssonina brunnea reveals fungus-poplar co-evolution.</title>
        <authorList>
            <person name="Zhu S."/>
            <person name="Cao Y.-Z."/>
            <person name="Jiang C."/>
            <person name="Tan B.-Y."/>
            <person name="Wang Z."/>
            <person name="Feng S."/>
            <person name="Zhang L."/>
            <person name="Su X.-H."/>
            <person name="Brejova B."/>
            <person name="Vinar T."/>
            <person name="Xu M."/>
            <person name="Wang M.-X."/>
            <person name="Zhang S.-G."/>
            <person name="Huang M.-R."/>
            <person name="Wu R."/>
            <person name="Zhou Y."/>
        </authorList>
    </citation>
    <scope>NUCLEOTIDE SEQUENCE [LARGE SCALE GENOMIC DNA]</scope>
    <source>
        <strain evidence="2 3">MB_m1</strain>
    </source>
</reference>
<dbReference type="SUPFAM" id="SSF57850">
    <property type="entry name" value="RING/U-box"/>
    <property type="match status" value="1"/>
</dbReference>
<dbReference type="Proteomes" id="UP000006753">
    <property type="component" value="Unassembled WGS sequence"/>
</dbReference>
<feature type="compositionally biased region" description="Basic residues" evidence="1">
    <location>
        <begin position="592"/>
        <end position="601"/>
    </location>
</feature>
<feature type="compositionally biased region" description="Acidic residues" evidence="1">
    <location>
        <begin position="306"/>
        <end position="315"/>
    </location>
</feature>
<dbReference type="InParanoid" id="K1WRF7"/>
<gene>
    <name evidence="2" type="ORF">MBM_06239</name>
</gene>